<keyword evidence="2" id="KW-1185">Reference proteome</keyword>
<sequence>MNEWKSWEVFVRSQNGVAHRHIGSVQASDACMALQHARDVYTRRDDFVSLWLVASDNLISSAGQDKAAWFENARGKGFRHATYYPVPEGVQHL</sequence>
<organism evidence="1 2">
    <name type="scientific">Chromobacterium alticapitis</name>
    <dbReference type="NCBI Taxonomy" id="2073169"/>
    <lineage>
        <taxon>Bacteria</taxon>
        <taxon>Pseudomonadati</taxon>
        <taxon>Pseudomonadota</taxon>
        <taxon>Betaproteobacteria</taxon>
        <taxon>Neisseriales</taxon>
        <taxon>Chromobacteriaceae</taxon>
        <taxon>Chromobacterium</taxon>
    </lineage>
</organism>
<gene>
    <name evidence="1" type="ORF">C2I19_05310</name>
</gene>
<dbReference type="InterPro" id="IPR009359">
    <property type="entry name" value="PaaB"/>
</dbReference>
<dbReference type="EMBL" id="PQWB01000017">
    <property type="protein sequence ID" value="POZ63224.1"/>
    <property type="molecule type" value="Genomic_DNA"/>
</dbReference>
<dbReference type="AlphaFoldDB" id="A0A2S5DJK1"/>
<dbReference type="InterPro" id="IPR038693">
    <property type="entry name" value="PaaB_sf"/>
</dbReference>
<dbReference type="Pfam" id="PF06243">
    <property type="entry name" value="PaaB"/>
    <property type="match status" value="1"/>
</dbReference>
<accession>A0A2S5DJK1</accession>
<name>A0A2S5DJK1_9NEIS</name>
<dbReference type="RefSeq" id="WP_103901668.1">
    <property type="nucleotide sequence ID" value="NZ_PQWB01000017.1"/>
</dbReference>
<reference evidence="2" key="1">
    <citation type="submission" date="2018-02" db="EMBL/GenBank/DDBJ databases">
        <authorList>
            <person name="O'Hara-Hanley K."/>
            <person name="Soby S."/>
        </authorList>
    </citation>
    <scope>NUCLEOTIDE SEQUENCE [LARGE SCALE GENOMIC DNA]</scope>
    <source>
        <strain evidence="2">MWU14-2602</strain>
    </source>
</reference>
<proteinExistence type="predicted"/>
<evidence type="ECO:0000313" key="2">
    <source>
        <dbReference type="Proteomes" id="UP000237082"/>
    </source>
</evidence>
<dbReference type="NCBIfam" id="TIGR02157">
    <property type="entry name" value="PA_CoA_Oxy2"/>
    <property type="match status" value="1"/>
</dbReference>
<dbReference type="PIRSF" id="PIRSF030200">
    <property type="entry name" value="PaaB"/>
    <property type="match status" value="1"/>
</dbReference>
<protein>
    <submittedName>
        <fullName evidence="1">1,2-phenylacetyl-CoA epoxidase subunit B</fullName>
    </submittedName>
</protein>
<dbReference type="Proteomes" id="UP000237082">
    <property type="component" value="Unassembled WGS sequence"/>
</dbReference>
<evidence type="ECO:0000313" key="1">
    <source>
        <dbReference type="EMBL" id="POZ63224.1"/>
    </source>
</evidence>
<comment type="caution">
    <text evidence="1">The sequence shown here is derived from an EMBL/GenBank/DDBJ whole genome shotgun (WGS) entry which is preliminary data.</text>
</comment>
<dbReference type="Gene3D" id="3.10.20.520">
    <property type="entry name" value="Phenylacetic acid degradation B"/>
    <property type="match status" value="1"/>
</dbReference>
<dbReference type="OrthoDB" id="8593533at2"/>